<proteinExistence type="predicted"/>
<dbReference type="WBParaSite" id="RSKR_0000030400.1">
    <property type="protein sequence ID" value="RSKR_0000030400.1"/>
    <property type="gene ID" value="RSKR_0000030400"/>
</dbReference>
<sequence length="94" mass="10637">MQFKFIILICILFTTVSCKKYCDAAFQKMLQMGCGFSGERTPCLVQDSQTNRDLQNKCCKQGCGMTDIARTCCFTNECLARCYPGKSYVNGQVW</sequence>
<evidence type="ECO:0000313" key="1">
    <source>
        <dbReference type="Proteomes" id="UP000095286"/>
    </source>
</evidence>
<dbReference type="Proteomes" id="UP000095286">
    <property type="component" value="Unplaced"/>
</dbReference>
<protein>
    <submittedName>
        <fullName evidence="2">Protein Diedel-like</fullName>
    </submittedName>
</protein>
<accession>A0AC35TGM5</accession>
<organism evidence="1 2">
    <name type="scientific">Rhabditophanes sp. KR3021</name>
    <dbReference type="NCBI Taxonomy" id="114890"/>
    <lineage>
        <taxon>Eukaryota</taxon>
        <taxon>Metazoa</taxon>
        <taxon>Ecdysozoa</taxon>
        <taxon>Nematoda</taxon>
        <taxon>Chromadorea</taxon>
        <taxon>Rhabditida</taxon>
        <taxon>Tylenchina</taxon>
        <taxon>Panagrolaimomorpha</taxon>
        <taxon>Strongyloidoidea</taxon>
        <taxon>Alloionematidae</taxon>
        <taxon>Rhabditophanes</taxon>
    </lineage>
</organism>
<reference evidence="2" key="1">
    <citation type="submission" date="2016-11" db="UniProtKB">
        <authorList>
            <consortium name="WormBaseParasite"/>
        </authorList>
    </citation>
    <scope>IDENTIFICATION</scope>
    <source>
        <strain evidence="2">KR3021</strain>
    </source>
</reference>
<name>A0AC35TGM5_9BILA</name>
<evidence type="ECO:0000313" key="2">
    <source>
        <dbReference type="WBParaSite" id="RSKR_0000030400.1"/>
    </source>
</evidence>